<dbReference type="Pfam" id="PF13560">
    <property type="entry name" value="HTH_31"/>
    <property type="match status" value="1"/>
</dbReference>
<dbReference type="CDD" id="cd02209">
    <property type="entry name" value="cupin_XRE_C"/>
    <property type="match status" value="1"/>
</dbReference>
<dbReference type="PANTHER" id="PTHR46797:SF1">
    <property type="entry name" value="METHYLPHOSPHONATE SYNTHASE"/>
    <property type="match status" value="1"/>
</dbReference>
<organism evidence="4 5">
    <name type="scientific">Actinomyces weissii</name>
    <dbReference type="NCBI Taxonomy" id="675090"/>
    <lineage>
        <taxon>Bacteria</taxon>
        <taxon>Bacillati</taxon>
        <taxon>Actinomycetota</taxon>
        <taxon>Actinomycetes</taxon>
        <taxon>Actinomycetales</taxon>
        <taxon>Actinomycetaceae</taxon>
        <taxon>Actinomyces</taxon>
    </lineage>
</organism>
<evidence type="ECO:0000313" key="5">
    <source>
        <dbReference type="Proteomes" id="UP000595895"/>
    </source>
</evidence>
<accession>A0A7T7MA48</accession>
<proteinExistence type="predicted"/>
<dbReference type="EMBL" id="CP066802">
    <property type="protein sequence ID" value="QQM67489.1"/>
    <property type="molecule type" value="Genomic_DNA"/>
</dbReference>
<feature type="compositionally biased region" description="Low complexity" evidence="2">
    <location>
        <begin position="172"/>
        <end position="187"/>
    </location>
</feature>
<dbReference type="InterPro" id="IPR013096">
    <property type="entry name" value="Cupin_2"/>
</dbReference>
<feature type="region of interest" description="Disordered" evidence="2">
    <location>
        <begin position="163"/>
        <end position="203"/>
    </location>
</feature>
<evidence type="ECO:0000259" key="3">
    <source>
        <dbReference type="PROSITE" id="PS50943"/>
    </source>
</evidence>
<keyword evidence="5" id="KW-1185">Reference proteome</keyword>
<dbReference type="SMART" id="SM00530">
    <property type="entry name" value="HTH_XRE"/>
    <property type="match status" value="1"/>
</dbReference>
<evidence type="ECO:0000256" key="1">
    <source>
        <dbReference type="ARBA" id="ARBA00023125"/>
    </source>
</evidence>
<reference evidence="4 5" key="1">
    <citation type="submission" date="2020-12" db="EMBL/GenBank/DDBJ databases">
        <authorList>
            <person name="Zhou J."/>
        </authorList>
    </citation>
    <scope>NUCLEOTIDE SEQUENCE [LARGE SCALE GENOMIC DNA]</scope>
    <source>
        <strain evidence="4 5">CCUG 61299</strain>
    </source>
</reference>
<dbReference type="SUPFAM" id="SSF47413">
    <property type="entry name" value="lambda repressor-like DNA-binding domains"/>
    <property type="match status" value="1"/>
</dbReference>
<dbReference type="Gene3D" id="1.10.260.40">
    <property type="entry name" value="lambda repressor-like DNA-binding domains"/>
    <property type="match status" value="1"/>
</dbReference>
<keyword evidence="1" id="KW-0238">DNA-binding</keyword>
<dbReference type="InterPro" id="IPR050807">
    <property type="entry name" value="TransReg_Diox_bact_type"/>
</dbReference>
<dbReference type="Proteomes" id="UP000595895">
    <property type="component" value="Chromosome"/>
</dbReference>
<dbReference type="InterPro" id="IPR014710">
    <property type="entry name" value="RmlC-like_jellyroll"/>
</dbReference>
<evidence type="ECO:0000256" key="2">
    <source>
        <dbReference type="SAM" id="MobiDB-lite"/>
    </source>
</evidence>
<dbReference type="InterPro" id="IPR001387">
    <property type="entry name" value="Cro/C1-type_HTH"/>
</dbReference>
<dbReference type="KEGG" id="awe:JG540_00845"/>
<dbReference type="InterPro" id="IPR011051">
    <property type="entry name" value="RmlC_Cupin_sf"/>
</dbReference>
<dbReference type="PROSITE" id="PS50943">
    <property type="entry name" value="HTH_CROC1"/>
    <property type="match status" value="1"/>
</dbReference>
<sequence>MRAARHARQLTLKEVAQATGLCVSTLSRLESGKRQASLALVVPLVDLYQISLDALIDEHPSERPRMSLPVVVQRRDSIVLPLTQAARGQRCSKMLLPATRCVPRLCQHEGTEWLCVLSGRLRLVVGDQDLLLEAGESAEFDTRLPHWFGTDGRGPVEILSMPGRQGRHRRVAAPASAPYASAPHSPSRTPADPQPEPVEGMST</sequence>
<evidence type="ECO:0000313" key="4">
    <source>
        <dbReference type="EMBL" id="QQM67489.1"/>
    </source>
</evidence>
<name>A0A7T7MA48_9ACTO</name>
<feature type="domain" description="HTH cro/C1-type" evidence="3">
    <location>
        <begin position="1"/>
        <end position="55"/>
    </location>
</feature>
<dbReference type="SUPFAM" id="SSF51182">
    <property type="entry name" value="RmlC-like cupins"/>
    <property type="match status" value="1"/>
</dbReference>
<dbReference type="AlphaFoldDB" id="A0A7T7MA48"/>
<dbReference type="PANTHER" id="PTHR46797">
    <property type="entry name" value="HTH-TYPE TRANSCRIPTIONAL REGULATOR"/>
    <property type="match status" value="1"/>
</dbReference>
<dbReference type="GO" id="GO:0005829">
    <property type="term" value="C:cytosol"/>
    <property type="evidence" value="ECO:0007669"/>
    <property type="project" value="TreeGrafter"/>
</dbReference>
<protein>
    <submittedName>
        <fullName evidence="4">Cupin domain-containing protein</fullName>
    </submittedName>
</protein>
<dbReference type="GO" id="GO:0003677">
    <property type="term" value="F:DNA binding"/>
    <property type="evidence" value="ECO:0007669"/>
    <property type="project" value="UniProtKB-KW"/>
</dbReference>
<dbReference type="Pfam" id="PF07883">
    <property type="entry name" value="Cupin_2"/>
    <property type="match status" value="1"/>
</dbReference>
<dbReference type="InterPro" id="IPR010982">
    <property type="entry name" value="Lambda_DNA-bd_dom_sf"/>
</dbReference>
<dbReference type="GO" id="GO:0003700">
    <property type="term" value="F:DNA-binding transcription factor activity"/>
    <property type="evidence" value="ECO:0007669"/>
    <property type="project" value="TreeGrafter"/>
</dbReference>
<dbReference type="Gene3D" id="2.60.120.10">
    <property type="entry name" value="Jelly Rolls"/>
    <property type="match status" value="1"/>
</dbReference>
<dbReference type="CDD" id="cd00093">
    <property type="entry name" value="HTH_XRE"/>
    <property type="match status" value="1"/>
</dbReference>
<gene>
    <name evidence="4" type="ORF">JG540_00845</name>
</gene>